<feature type="non-terminal residue" evidence="2">
    <location>
        <position position="1"/>
    </location>
</feature>
<dbReference type="Pfam" id="PF14529">
    <property type="entry name" value="Exo_endo_phos_2"/>
    <property type="match status" value="1"/>
</dbReference>
<evidence type="ECO:0000313" key="3">
    <source>
        <dbReference type="Proteomes" id="UP000000311"/>
    </source>
</evidence>
<dbReference type="InParanoid" id="E2A2J0"/>
<sequence>SPLWGSAEYNWRGRLLEEWINERDLCVTNTGTNPTCVRPQGCSVVDITLTTASLAARVSNWEVLENVATLSDHRYVHF</sequence>
<organism evidence="3">
    <name type="scientific">Camponotus floridanus</name>
    <name type="common">Florida carpenter ant</name>
    <dbReference type="NCBI Taxonomy" id="104421"/>
    <lineage>
        <taxon>Eukaryota</taxon>
        <taxon>Metazoa</taxon>
        <taxon>Ecdysozoa</taxon>
        <taxon>Arthropoda</taxon>
        <taxon>Hexapoda</taxon>
        <taxon>Insecta</taxon>
        <taxon>Pterygota</taxon>
        <taxon>Neoptera</taxon>
        <taxon>Endopterygota</taxon>
        <taxon>Hymenoptera</taxon>
        <taxon>Apocrita</taxon>
        <taxon>Aculeata</taxon>
        <taxon>Formicoidea</taxon>
        <taxon>Formicidae</taxon>
        <taxon>Formicinae</taxon>
        <taxon>Camponotus</taxon>
    </lineage>
</organism>
<dbReference type="EMBL" id="GL436047">
    <property type="protein sequence ID" value="EFN72349.1"/>
    <property type="molecule type" value="Genomic_DNA"/>
</dbReference>
<proteinExistence type="predicted"/>
<evidence type="ECO:0000313" key="2">
    <source>
        <dbReference type="EMBL" id="EFN72349.1"/>
    </source>
</evidence>
<evidence type="ECO:0000259" key="1">
    <source>
        <dbReference type="Pfam" id="PF14529"/>
    </source>
</evidence>
<dbReference type="InterPro" id="IPR036691">
    <property type="entry name" value="Endo/exonu/phosph_ase_sf"/>
</dbReference>
<dbReference type="GO" id="GO:0003824">
    <property type="term" value="F:catalytic activity"/>
    <property type="evidence" value="ECO:0007669"/>
    <property type="project" value="InterPro"/>
</dbReference>
<keyword evidence="3" id="KW-1185">Reference proteome</keyword>
<accession>E2A2J0</accession>
<dbReference type="Gene3D" id="3.60.10.10">
    <property type="entry name" value="Endonuclease/exonuclease/phosphatase"/>
    <property type="match status" value="1"/>
</dbReference>
<dbReference type="InterPro" id="IPR005135">
    <property type="entry name" value="Endo/exonuclease/phosphatase"/>
</dbReference>
<dbReference type="Proteomes" id="UP000000311">
    <property type="component" value="Unassembled WGS sequence"/>
</dbReference>
<dbReference type="AlphaFoldDB" id="E2A2J0"/>
<feature type="non-terminal residue" evidence="2">
    <location>
        <position position="78"/>
    </location>
</feature>
<protein>
    <recommendedName>
        <fullName evidence="1">Endonuclease/exonuclease/phosphatase domain-containing protein</fullName>
    </recommendedName>
</protein>
<name>E2A2J0_CAMFO</name>
<dbReference type="OrthoDB" id="7551843at2759"/>
<dbReference type="SUPFAM" id="SSF56219">
    <property type="entry name" value="DNase I-like"/>
    <property type="match status" value="1"/>
</dbReference>
<feature type="domain" description="Endonuclease/exonuclease/phosphatase" evidence="1">
    <location>
        <begin position="1"/>
        <end position="76"/>
    </location>
</feature>
<gene>
    <name evidence="2" type="ORF">EAG_00171</name>
</gene>
<reference evidence="2 3" key="1">
    <citation type="journal article" date="2010" name="Science">
        <title>Genomic comparison of the ants Camponotus floridanus and Harpegnathos saltator.</title>
        <authorList>
            <person name="Bonasio R."/>
            <person name="Zhang G."/>
            <person name="Ye C."/>
            <person name="Mutti N.S."/>
            <person name="Fang X."/>
            <person name="Qin N."/>
            <person name="Donahue G."/>
            <person name="Yang P."/>
            <person name="Li Q."/>
            <person name="Li C."/>
            <person name="Zhang P."/>
            <person name="Huang Z."/>
            <person name="Berger S.L."/>
            <person name="Reinberg D."/>
            <person name="Wang J."/>
            <person name="Liebig J."/>
        </authorList>
    </citation>
    <scope>NUCLEOTIDE SEQUENCE [LARGE SCALE GENOMIC DNA]</scope>
    <source>
        <strain evidence="3">C129</strain>
    </source>
</reference>